<dbReference type="Pfam" id="PF01650">
    <property type="entry name" value="Peptidase_C13"/>
    <property type="match status" value="1"/>
</dbReference>
<accession>W4LBD2</accession>
<evidence type="ECO:0000313" key="2">
    <source>
        <dbReference type="EMBL" id="ETW95234.1"/>
    </source>
</evidence>
<reference evidence="2 3" key="1">
    <citation type="journal article" date="2014" name="Nature">
        <title>An environmental bacterial taxon with a large and distinct metabolic repertoire.</title>
        <authorList>
            <person name="Wilson M.C."/>
            <person name="Mori T."/>
            <person name="Ruckert C."/>
            <person name="Uria A.R."/>
            <person name="Helf M.J."/>
            <person name="Takada K."/>
            <person name="Gernert C."/>
            <person name="Steffens U.A."/>
            <person name="Heycke N."/>
            <person name="Schmitt S."/>
            <person name="Rinke C."/>
            <person name="Helfrich E.J."/>
            <person name="Brachmann A.O."/>
            <person name="Gurgui C."/>
            <person name="Wakimoto T."/>
            <person name="Kracht M."/>
            <person name="Crusemann M."/>
            <person name="Hentschel U."/>
            <person name="Abe I."/>
            <person name="Matsunaga S."/>
            <person name="Kalinowski J."/>
            <person name="Takeyama H."/>
            <person name="Piel J."/>
        </authorList>
    </citation>
    <scope>NUCLEOTIDE SEQUENCE [LARGE SCALE GENOMIC DNA]</scope>
    <source>
        <strain evidence="3">TSY2</strain>
    </source>
</reference>
<evidence type="ECO:0000313" key="3">
    <source>
        <dbReference type="Proteomes" id="UP000019140"/>
    </source>
</evidence>
<dbReference type="Gene3D" id="3.40.50.1460">
    <property type="match status" value="1"/>
</dbReference>
<sequence length="232" mass="25751">MARMVMLFFSGGVNEWWNAPRYKNDIFLVAETMLRRQGTSVDDLHILYGAGGETFDLPSGRIIAKSADGHTLKTQLSDIIASLTPEDTFFFLATNHGAPADNSLSTVGLYGWNEEVIEAQEFTEWCEGLAADSQIFIFGQCYSGGFLEPLANHQRVVMAACQWDELSWQSSMDKNYDEFILRFAEAIQSGAETYKDAFNKASEMDKENETPQFSDPGNVSAKTPIPPVAESS</sequence>
<gene>
    <name evidence="2" type="ORF">ETSY2_48450</name>
</gene>
<organism evidence="2 3">
    <name type="scientific">Candidatus Entotheonella gemina</name>
    <dbReference type="NCBI Taxonomy" id="1429439"/>
    <lineage>
        <taxon>Bacteria</taxon>
        <taxon>Pseudomonadati</taxon>
        <taxon>Nitrospinota/Tectimicrobiota group</taxon>
        <taxon>Candidatus Tectimicrobiota</taxon>
        <taxon>Candidatus Entotheonellia</taxon>
        <taxon>Candidatus Entotheonellales</taxon>
        <taxon>Candidatus Entotheonellaceae</taxon>
        <taxon>Candidatus Entotheonella</taxon>
    </lineage>
</organism>
<evidence type="ECO:0000256" key="1">
    <source>
        <dbReference type="SAM" id="MobiDB-lite"/>
    </source>
</evidence>
<feature type="compositionally biased region" description="Polar residues" evidence="1">
    <location>
        <begin position="210"/>
        <end position="221"/>
    </location>
</feature>
<protein>
    <recommendedName>
        <fullName evidence="4">Peptidase C13</fullName>
    </recommendedName>
</protein>
<name>W4LBD2_9BACT</name>
<dbReference type="InterPro" id="IPR001096">
    <property type="entry name" value="Peptidase_C13"/>
</dbReference>
<dbReference type="AlphaFoldDB" id="W4LBD2"/>
<dbReference type="HOGENOM" id="CLU_1193050_0_0_7"/>
<evidence type="ECO:0008006" key="4">
    <source>
        <dbReference type="Google" id="ProtNLM"/>
    </source>
</evidence>
<proteinExistence type="predicted"/>
<comment type="caution">
    <text evidence="2">The sequence shown here is derived from an EMBL/GenBank/DDBJ whole genome shotgun (WGS) entry which is preliminary data.</text>
</comment>
<keyword evidence="3" id="KW-1185">Reference proteome</keyword>
<dbReference type="EMBL" id="AZHX01002341">
    <property type="protein sequence ID" value="ETW95234.1"/>
    <property type="molecule type" value="Genomic_DNA"/>
</dbReference>
<dbReference type="GO" id="GO:0006508">
    <property type="term" value="P:proteolysis"/>
    <property type="evidence" value="ECO:0007669"/>
    <property type="project" value="InterPro"/>
</dbReference>
<dbReference type="Proteomes" id="UP000019140">
    <property type="component" value="Unassembled WGS sequence"/>
</dbReference>
<feature type="compositionally biased region" description="Basic and acidic residues" evidence="1">
    <location>
        <begin position="200"/>
        <end position="209"/>
    </location>
</feature>
<dbReference type="GO" id="GO:0008233">
    <property type="term" value="F:peptidase activity"/>
    <property type="evidence" value="ECO:0007669"/>
    <property type="project" value="InterPro"/>
</dbReference>
<feature type="region of interest" description="Disordered" evidence="1">
    <location>
        <begin position="200"/>
        <end position="232"/>
    </location>
</feature>